<organism evidence="1 2">
    <name type="scientific">Apiospora kogelbergensis</name>
    <dbReference type="NCBI Taxonomy" id="1337665"/>
    <lineage>
        <taxon>Eukaryota</taxon>
        <taxon>Fungi</taxon>
        <taxon>Dikarya</taxon>
        <taxon>Ascomycota</taxon>
        <taxon>Pezizomycotina</taxon>
        <taxon>Sordariomycetes</taxon>
        <taxon>Xylariomycetidae</taxon>
        <taxon>Amphisphaeriales</taxon>
        <taxon>Apiosporaceae</taxon>
        <taxon>Apiospora</taxon>
    </lineage>
</organism>
<protein>
    <submittedName>
        <fullName evidence="1">Uncharacterized protein</fullName>
    </submittedName>
</protein>
<keyword evidence="2" id="KW-1185">Reference proteome</keyword>
<name>A0AAW0R8I2_9PEZI</name>
<accession>A0AAW0R8I2</accession>
<evidence type="ECO:0000313" key="1">
    <source>
        <dbReference type="EMBL" id="KAK8130179.1"/>
    </source>
</evidence>
<dbReference type="Proteomes" id="UP001392437">
    <property type="component" value="Unassembled WGS sequence"/>
</dbReference>
<evidence type="ECO:0000313" key="2">
    <source>
        <dbReference type="Proteomes" id="UP001392437"/>
    </source>
</evidence>
<dbReference type="EMBL" id="JAQQWP010000002">
    <property type="protein sequence ID" value="KAK8130179.1"/>
    <property type="molecule type" value="Genomic_DNA"/>
</dbReference>
<sequence length="71" mass="7917">MNDESCYTGMRKRKDCEETDEKTWQEAGQKSIKSVRLYHGPLDPLQPAPTAPQSPIFCLAVIVGEQSLGHV</sequence>
<reference evidence="1 2" key="1">
    <citation type="submission" date="2023-01" db="EMBL/GenBank/DDBJ databases">
        <title>Analysis of 21 Apiospora genomes using comparative genomics revels a genus with tremendous synthesis potential of carbohydrate active enzymes and secondary metabolites.</title>
        <authorList>
            <person name="Sorensen T."/>
        </authorList>
    </citation>
    <scope>NUCLEOTIDE SEQUENCE [LARGE SCALE GENOMIC DNA]</scope>
    <source>
        <strain evidence="1 2">CBS 117206</strain>
    </source>
</reference>
<comment type="caution">
    <text evidence="1">The sequence shown here is derived from an EMBL/GenBank/DDBJ whole genome shotgun (WGS) entry which is preliminary data.</text>
</comment>
<gene>
    <name evidence="1" type="ORF">PG999_002559</name>
</gene>
<dbReference type="AlphaFoldDB" id="A0AAW0R8I2"/>
<proteinExistence type="predicted"/>